<feature type="domain" description="Plasmid pRiA4b Orf3-like" evidence="2">
    <location>
        <begin position="12"/>
        <end position="200"/>
    </location>
</feature>
<dbReference type="VEuPathDB" id="FungiDB:SCHCODRAFT_02709773"/>
<dbReference type="PANTHER" id="PTHR41878">
    <property type="entry name" value="LEXA REPRESSOR-RELATED"/>
    <property type="match status" value="1"/>
</dbReference>
<dbReference type="AlphaFoldDB" id="D8PW57"/>
<dbReference type="RefSeq" id="XP_003035879.1">
    <property type="nucleotide sequence ID" value="XM_003035833.1"/>
</dbReference>
<feature type="domain" description="Plasmid pRiA4b Orf3-like" evidence="2">
    <location>
        <begin position="260"/>
        <end position="419"/>
    </location>
</feature>
<dbReference type="InterPro" id="IPR012912">
    <property type="entry name" value="Plasmid_pRiA4b_Orf3-like"/>
</dbReference>
<dbReference type="Proteomes" id="UP000007431">
    <property type="component" value="Unassembled WGS sequence"/>
</dbReference>
<evidence type="ECO:0000313" key="3">
    <source>
        <dbReference type="EMBL" id="EFJ00977.1"/>
    </source>
</evidence>
<dbReference type="InterPro" id="IPR024047">
    <property type="entry name" value="MM3350-like_sf"/>
</dbReference>
<sequence>MPARSRSKFASKAYTFTIELSGSHKPPIKRTVDVPASYTFQELHFVIQYAFGWQQAHVHMFAFYRQKAKKNTHYYYRFDPRNEVLHVQAAGDNWDHFDFLPAEDKPKVIHEDKLKLHDIYDERGKYRHLVEMEDGLCPLLYTYDLGDCWEHLITFEGEKDLSLDRPIFTEVKGYPPAEDCGGIYGWDEIRDAFAAETPTEGDLKLRKWTIWRMGLEGKNDPIAVGNVPYSPFNKVDKNVMNNPERWKEAYERYKSTPIKAYTFTIELMTGFKPPIKRTVDVPASFTFRDLHCVVQYAFGWDSSHVHMFSFYNQKAKKRGGRYTFNDQNEVLHVKAARNGFNPMFSAVPEDCIVREDQVKLSDVFGDDGKFREVVDMEGKPACPIVYTYDLGENWEHLITYEGEKTMTENRPIFTLVRGTPPKEYADPDEDSDEDDEEEPAPPPKKKTKREILAEFNDPEKWEEKHTKVLLPASVSYSGLSEDSELEALLASHMRTSNLTYVLGLGMAQEVLRKLHFVLQYAFGPWQNCHLHQFSFYDVDRKDLKSATFFIDPSKEWLRVLAEGEELDEWPDMPGMPKRQGPRGTMQEKEMKLSDIFDEEGRYRGLVEKDGEVIPLIYLYDFGDNWEHLVTFKGEKMASADRPLFSKAVGYPPAEDAGGVSGWEEVKGAFAAERPTRAQRERRQWAIERMGYEDRNDPLAVGDAVPYSPFNEVNVEVMNYEGRWENHYRGYSGKEYYDYNYGDELGPSDSDTDLSDVDD</sequence>
<dbReference type="eggNOG" id="ENOG502RFZT">
    <property type="taxonomic scope" value="Eukaryota"/>
</dbReference>
<dbReference type="Pfam" id="PF07929">
    <property type="entry name" value="PRiA4_ORF3"/>
    <property type="match status" value="3"/>
</dbReference>
<dbReference type="GeneID" id="9595661"/>
<feature type="region of interest" description="Disordered" evidence="1">
    <location>
        <begin position="739"/>
        <end position="758"/>
    </location>
</feature>
<dbReference type="InParanoid" id="D8PW57"/>
<dbReference type="KEGG" id="scm:SCHCO_02709773"/>
<accession>D8PW57</accession>
<feature type="region of interest" description="Disordered" evidence="1">
    <location>
        <begin position="411"/>
        <end position="449"/>
    </location>
</feature>
<keyword evidence="4" id="KW-1185">Reference proteome</keyword>
<dbReference type="HOGENOM" id="CLU_367670_0_0_1"/>
<dbReference type="EMBL" id="GL377303">
    <property type="protein sequence ID" value="EFJ00977.1"/>
    <property type="molecule type" value="Genomic_DNA"/>
</dbReference>
<dbReference type="Gene3D" id="3.10.290.30">
    <property type="entry name" value="MM3350-like"/>
    <property type="match status" value="3"/>
</dbReference>
<feature type="compositionally biased region" description="Acidic residues" evidence="1">
    <location>
        <begin position="749"/>
        <end position="758"/>
    </location>
</feature>
<dbReference type="OrthoDB" id="407198at2759"/>
<feature type="domain" description="Plasmid pRiA4b Orf3-like" evidence="2">
    <location>
        <begin position="510"/>
        <end position="687"/>
    </location>
</feature>
<reference evidence="3 4" key="1">
    <citation type="journal article" date="2010" name="Nat. Biotechnol.">
        <title>Genome sequence of the model mushroom Schizophyllum commune.</title>
        <authorList>
            <person name="Ohm R.A."/>
            <person name="de Jong J.F."/>
            <person name="Lugones L.G."/>
            <person name="Aerts A."/>
            <person name="Kothe E."/>
            <person name="Stajich J.E."/>
            <person name="de Vries R.P."/>
            <person name="Record E."/>
            <person name="Levasseur A."/>
            <person name="Baker S.E."/>
            <person name="Bartholomew K.A."/>
            <person name="Coutinho P.M."/>
            <person name="Erdmann S."/>
            <person name="Fowler T.J."/>
            <person name="Gathman A.C."/>
            <person name="Lombard V."/>
            <person name="Henrissat B."/>
            <person name="Knabe N."/>
            <person name="Kuees U."/>
            <person name="Lilly W.W."/>
            <person name="Lindquist E."/>
            <person name="Lucas S."/>
            <person name="Magnuson J.K."/>
            <person name="Piumi F."/>
            <person name="Raudaskoski M."/>
            <person name="Salamov A."/>
            <person name="Schmutz J."/>
            <person name="Schwarze F.W.M.R."/>
            <person name="vanKuyk P.A."/>
            <person name="Horton J.S."/>
            <person name="Grigoriev I.V."/>
            <person name="Woesten H.A.B."/>
        </authorList>
    </citation>
    <scope>NUCLEOTIDE SEQUENCE [LARGE SCALE GENOMIC DNA]</scope>
    <source>
        <strain evidence="4">H4-8 / FGSC 9210</strain>
    </source>
</reference>
<proteinExistence type="predicted"/>
<feature type="compositionally biased region" description="Acidic residues" evidence="1">
    <location>
        <begin position="426"/>
        <end position="439"/>
    </location>
</feature>
<gene>
    <name evidence="3" type="ORF">SCHCODRAFT_232437</name>
</gene>
<dbReference type="PANTHER" id="PTHR41878:SF1">
    <property type="entry name" value="TNPR PROTEIN"/>
    <property type="match status" value="1"/>
</dbReference>
<feature type="region of interest" description="Disordered" evidence="1">
    <location>
        <begin position="568"/>
        <end position="588"/>
    </location>
</feature>
<dbReference type="SUPFAM" id="SSF159941">
    <property type="entry name" value="MM3350-like"/>
    <property type="match status" value="3"/>
</dbReference>
<evidence type="ECO:0000313" key="4">
    <source>
        <dbReference type="Proteomes" id="UP000007431"/>
    </source>
</evidence>
<organism evidence="4">
    <name type="scientific">Schizophyllum commune (strain H4-8 / FGSC 9210)</name>
    <name type="common">Split gill fungus</name>
    <dbReference type="NCBI Taxonomy" id="578458"/>
    <lineage>
        <taxon>Eukaryota</taxon>
        <taxon>Fungi</taxon>
        <taxon>Dikarya</taxon>
        <taxon>Basidiomycota</taxon>
        <taxon>Agaricomycotina</taxon>
        <taxon>Agaricomycetes</taxon>
        <taxon>Agaricomycetidae</taxon>
        <taxon>Agaricales</taxon>
        <taxon>Schizophyllaceae</taxon>
        <taxon>Schizophyllum</taxon>
    </lineage>
</organism>
<protein>
    <recommendedName>
        <fullName evidence="2">Plasmid pRiA4b Orf3-like domain-containing protein</fullName>
    </recommendedName>
</protein>
<evidence type="ECO:0000259" key="2">
    <source>
        <dbReference type="Pfam" id="PF07929"/>
    </source>
</evidence>
<name>D8PW57_SCHCM</name>
<evidence type="ECO:0000256" key="1">
    <source>
        <dbReference type="SAM" id="MobiDB-lite"/>
    </source>
</evidence>